<reference evidence="3 4" key="1">
    <citation type="submission" date="2021-01" db="EMBL/GenBank/DDBJ databases">
        <title>Adiantum capillus-veneris genome.</title>
        <authorList>
            <person name="Fang Y."/>
            <person name="Liao Q."/>
        </authorList>
    </citation>
    <scope>NUCLEOTIDE SEQUENCE [LARGE SCALE GENOMIC DNA]</scope>
    <source>
        <strain evidence="3">H3</strain>
        <tissue evidence="3">Leaf</tissue>
    </source>
</reference>
<accession>A0A9D4ZNX6</accession>
<feature type="transmembrane region" description="Helical" evidence="2">
    <location>
        <begin position="299"/>
        <end position="319"/>
    </location>
</feature>
<dbReference type="PANTHER" id="PTHR10686">
    <property type="entry name" value="FOLATE TRANSPORTER"/>
    <property type="match status" value="1"/>
</dbReference>
<dbReference type="AlphaFoldDB" id="A0A9D4ZNX6"/>
<dbReference type="InterPro" id="IPR002666">
    <property type="entry name" value="Folate_carrier"/>
</dbReference>
<dbReference type="InterPro" id="IPR036259">
    <property type="entry name" value="MFS_trans_sf"/>
</dbReference>
<proteinExistence type="inferred from homology"/>
<dbReference type="Pfam" id="PF01770">
    <property type="entry name" value="Folate_carrier"/>
    <property type="match status" value="2"/>
</dbReference>
<keyword evidence="2" id="KW-0812">Transmembrane</keyword>
<organism evidence="3 4">
    <name type="scientific">Adiantum capillus-veneris</name>
    <name type="common">Maidenhair fern</name>
    <dbReference type="NCBI Taxonomy" id="13818"/>
    <lineage>
        <taxon>Eukaryota</taxon>
        <taxon>Viridiplantae</taxon>
        <taxon>Streptophyta</taxon>
        <taxon>Embryophyta</taxon>
        <taxon>Tracheophyta</taxon>
        <taxon>Polypodiopsida</taxon>
        <taxon>Polypodiidae</taxon>
        <taxon>Polypodiales</taxon>
        <taxon>Pteridineae</taxon>
        <taxon>Pteridaceae</taxon>
        <taxon>Vittarioideae</taxon>
        <taxon>Adiantum</taxon>
    </lineage>
</organism>
<feature type="transmembrane region" description="Helical" evidence="2">
    <location>
        <begin position="394"/>
        <end position="414"/>
    </location>
</feature>
<name>A0A9D4ZNX6_ADICA</name>
<dbReference type="PANTHER" id="PTHR10686:SF18">
    <property type="entry name" value="IP11787P-RELATED"/>
    <property type="match status" value="1"/>
</dbReference>
<feature type="transmembrane region" description="Helical" evidence="2">
    <location>
        <begin position="325"/>
        <end position="347"/>
    </location>
</feature>
<evidence type="ECO:0000313" key="4">
    <source>
        <dbReference type="Proteomes" id="UP000886520"/>
    </source>
</evidence>
<feature type="transmembrane region" description="Helical" evidence="2">
    <location>
        <begin position="235"/>
        <end position="254"/>
    </location>
</feature>
<dbReference type="GO" id="GO:0090482">
    <property type="term" value="F:vitamin transmembrane transporter activity"/>
    <property type="evidence" value="ECO:0007669"/>
    <property type="project" value="InterPro"/>
</dbReference>
<dbReference type="Gene3D" id="1.20.1250.20">
    <property type="entry name" value="MFS general substrate transporter like domains"/>
    <property type="match status" value="1"/>
</dbReference>
<evidence type="ECO:0000256" key="1">
    <source>
        <dbReference type="ARBA" id="ARBA00005773"/>
    </source>
</evidence>
<dbReference type="Proteomes" id="UP000886520">
    <property type="component" value="Chromosome 5"/>
</dbReference>
<comment type="similarity">
    <text evidence="1">Belongs to the reduced folate carrier (RFC) transporter (TC 2.A.48) family.</text>
</comment>
<evidence type="ECO:0000313" key="3">
    <source>
        <dbReference type="EMBL" id="KAI5079720.1"/>
    </source>
</evidence>
<gene>
    <name evidence="3" type="ORF">GOP47_0005199</name>
</gene>
<keyword evidence="2" id="KW-1133">Transmembrane helix</keyword>
<keyword evidence="2" id="KW-0472">Membrane</keyword>
<evidence type="ECO:0000256" key="2">
    <source>
        <dbReference type="SAM" id="Phobius"/>
    </source>
</evidence>
<dbReference type="GO" id="GO:0005886">
    <property type="term" value="C:plasma membrane"/>
    <property type="evidence" value="ECO:0007669"/>
    <property type="project" value="TreeGrafter"/>
</dbReference>
<feature type="transmembrane region" description="Helical" evidence="2">
    <location>
        <begin position="359"/>
        <end position="382"/>
    </location>
</feature>
<dbReference type="EMBL" id="JABFUD020000005">
    <property type="protein sequence ID" value="KAI5079720.1"/>
    <property type="molecule type" value="Genomic_DNA"/>
</dbReference>
<dbReference type="OrthoDB" id="1910514at2759"/>
<dbReference type="SUPFAM" id="SSF103473">
    <property type="entry name" value="MFS general substrate transporter"/>
    <property type="match status" value="1"/>
</dbReference>
<keyword evidence="4" id="KW-1185">Reference proteome</keyword>
<feature type="transmembrane region" description="Helical" evidence="2">
    <location>
        <begin position="274"/>
        <end position="292"/>
    </location>
</feature>
<protein>
    <submittedName>
        <fullName evidence="3">Uncharacterized protein</fullName>
    </submittedName>
</protein>
<sequence length="453" mass="50064">MALVIGIKMSSLSRNGASQPVMPTKILCLAFGYTFSKYFSPLLSYTVPYLVRIKSLTNFQVTNKILPLYSYAKLLCTLLAAPACEYISYKTLIIAGSFSALLAKLMLRFGTTLASIQIVEVFEACSDATYFVYQAYLFLLVNETHFQKMTSITQGSVSTALFISSELGQILVLVGTPLNDILHVTIVSTVIRCILAFMLPKKQIEIEEKPQFVLSFISKDQGLWSVLKETWADKCLQLLSIWWAFALAGLDLTLNYGPNLIETLDSASTYNGQALAIGTGLSIIVAFSSVHLREAVAKLGGFLYIGGSLVYGVLCLGFAYSQTVWLAYVLYIIMLGVEKLLLCFLYAQCGSLVKNDRYALMFSFNCGLSQAVQVVVQALLEIAGVDIVGLYKAFGYYFLGIAFLFSILYGIYMWKARKVAIVSLEEETPNLNKANPFREPLMDSEVSSTHDDS</sequence>
<comment type="caution">
    <text evidence="3">The sequence shown here is derived from an EMBL/GenBank/DDBJ whole genome shotgun (WGS) entry which is preliminary data.</text>
</comment>